<dbReference type="InterPro" id="IPR021309">
    <property type="entry name" value="YgaP-like_TM"/>
</dbReference>
<sequence>MKKNMGVTDKRIRVFIAVLLFALYYFKVIEGTLGMIGLGLALVFVLTSFISFCPLYAPFGITTCKRK</sequence>
<keyword evidence="1" id="KW-1133">Transmembrane helix</keyword>
<protein>
    <submittedName>
        <fullName evidence="3">DUF2892 domain-containing protein</fullName>
    </submittedName>
</protein>
<accession>A0ABU9NNY0</accession>
<proteinExistence type="predicted"/>
<gene>
    <name evidence="3" type="ORF">WFZ86_10975</name>
</gene>
<dbReference type="Proteomes" id="UP001468798">
    <property type="component" value="Unassembled WGS sequence"/>
</dbReference>
<keyword evidence="4" id="KW-1185">Reference proteome</keyword>
<keyword evidence="1" id="KW-0812">Transmembrane</keyword>
<feature type="transmembrane region" description="Helical" evidence="1">
    <location>
        <begin position="12"/>
        <end position="29"/>
    </location>
</feature>
<evidence type="ECO:0000313" key="3">
    <source>
        <dbReference type="EMBL" id="MEM0577021.1"/>
    </source>
</evidence>
<name>A0ABU9NNY0_9FLAO</name>
<feature type="transmembrane region" description="Helical" evidence="1">
    <location>
        <begin position="35"/>
        <end position="57"/>
    </location>
</feature>
<organism evidence="3 4">
    <name type="scientific">Flavobacterium polysaccharolyticum</name>
    <dbReference type="NCBI Taxonomy" id="3133148"/>
    <lineage>
        <taxon>Bacteria</taxon>
        <taxon>Pseudomonadati</taxon>
        <taxon>Bacteroidota</taxon>
        <taxon>Flavobacteriia</taxon>
        <taxon>Flavobacteriales</taxon>
        <taxon>Flavobacteriaceae</taxon>
        <taxon>Flavobacterium</taxon>
    </lineage>
</organism>
<dbReference type="RefSeq" id="WP_342691950.1">
    <property type="nucleotide sequence ID" value="NZ_JBCGDP010000009.1"/>
</dbReference>
<evidence type="ECO:0000259" key="2">
    <source>
        <dbReference type="Pfam" id="PF11127"/>
    </source>
</evidence>
<keyword evidence="1" id="KW-0472">Membrane</keyword>
<evidence type="ECO:0000313" key="4">
    <source>
        <dbReference type="Proteomes" id="UP001468798"/>
    </source>
</evidence>
<reference evidence="3 4" key="1">
    <citation type="submission" date="2024-03" db="EMBL/GenBank/DDBJ databases">
        <title>Two novel species of the genus Flavobacterium exhibiting potentially degradation of complex polysaccharides.</title>
        <authorList>
            <person name="Lian X."/>
        </authorList>
    </citation>
    <scope>NUCLEOTIDE SEQUENCE [LARGE SCALE GENOMIC DNA]</scope>
    <source>
        <strain evidence="3 4">N6</strain>
    </source>
</reference>
<feature type="domain" description="Inner membrane protein YgaP-like transmembrane" evidence="2">
    <location>
        <begin position="1"/>
        <end position="67"/>
    </location>
</feature>
<comment type="caution">
    <text evidence="3">The sequence shown here is derived from an EMBL/GenBank/DDBJ whole genome shotgun (WGS) entry which is preliminary data.</text>
</comment>
<evidence type="ECO:0000256" key="1">
    <source>
        <dbReference type="SAM" id="Phobius"/>
    </source>
</evidence>
<dbReference type="Pfam" id="PF11127">
    <property type="entry name" value="YgaP-like_TM"/>
    <property type="match status" value="1"/>
</dbReference>
<dbReference type="EMBL" id="JBCGDP010000009">
    <property type="protein sequence ID" value="MEM0577021.1"/>
    <property type="molecule type" value="Genomic_DNA"/>
</dbReference>